<comment type="caution">
    <text evidence="1">The sequence shown here is derived from an EMBL/GenBank/DDBJ whole genome shotgun (WGS) entry which is preliminary data.</text>
</comment>
<dbReference type="EMBL" id="JXTC01000491">
    <property type="protein sequence ID" value="PON50056.1"/>
    <property type="molecule type" value="Genomic_DNA"/>
</dbReference>
<name>A0A2P5BMP3_TREOI</name>
<gene>
    <name evidence="1" type="ORF">TorRG33x02_315760</name>
</gene>
<evidence type="ECO:0000313" key="2">
    <source>
        <dbReference type="Proteomes" id="UP000237000"/>
    </source>
</evidence>
<dbReference type="AlphaFoldDB" id="A0A2P5BMP3"/>
<evidence type="ECO:0000313" key="1">
    <source>
        <dbReference type="EMBL" id="PON50056.1"/>
    </source>
</evidence>
<sequence>MKGRRWSPPSLVLPSREEEPWNSQLQLRFLATSAAQCHRQPPWEVVDPVPRLISPFSTTNLRQVVVRGNDGVFLVGKMGKRYSKVGVVWEASGLGRVRWNDQRGGVVGNV</sequence>
<proteinExistence type="predicted"/>
<dbReference type="InParanoid" id="A0A2P5BMP3"/>
<keyword evidence="2" id="KW-1185">Reference proteome</keyword>
<accession>A0A2P5BMP3</accession>
<organism evidence="1 2">
    <name type="scientific">Trema orientale</name>
    <name type="common">Charcoal tree</name>
    <name type="synonym">Celtis orientalis</name>
    <dbReference type="NCBI Taxonomy" id="63057"/>
    <lineage>
        <taxon>Eukaryota</taxon>
        <taxon>Viridiplantae</taxon>
        <taxon>Streptophyta</taxon>
        <taxon>Embryophyta</taxon>
        <taxon>Tracheophyta</taxon>
        <taxon>Spermatophyta</taxon>
        <taxon>Magnoliopsida</taxon>
        <taxon>eudicotyledons</taxon>
        <taxon>Gunneridae</taxon>
        <taxon>Pentapetalae</taxon>
        <taxon>rosids</taxon>
        <taxon>fabids</taxon>
        <taxon>Rosales</taxon>
        <taxon>Cannabaceae</taxon>
        <taxon>Trema</taxon>
    </lineage>
</organism>
<reference evidence="2" key="1">
    <citation type="submission" date="2016-06" db="EMBL/GenBank/DDBJ databases">
        <title>Parallel loss of symbiosis genes in relatives of nitrogen-fixing non-legume Parasponia.</title>
        <authorList>
            <person name="Van Velzen R."/>
            <person name="Holmer R."/>
            <person name="Bu F."/>
            <person name="Rutten L."/>
            <person name="Van Zeijl A."/>
            <person name="Liu W."/>
            <person name="Santuari L."/>
            <person name="Cao Q."/>
            <person name="Sharma T."/>
            <person name="Shen D."/>
            <person name="Roswanjaya Y."/>
            <person name="Wardhani T."/>
            <person name="Kalhor M.S."/>
            <person name="Jansen J."/>
            <person name="Van den Hoogen J."/>
            <person name="Gungor B."/>
            <person name="Hartog M."/>
            <person name="Hontelez J."/>
            <person name="Verver J."/>
            <person name="Yang W.-C."/>
            <person name="Schijlen E."/>
            <person name="Repin R."/>
            <person name="Schilthuizen M."/>
            <person name="Schranz E."/>
            <person name="Heidstra R."/>
            <person name="Miyata K."/>
            <person name="Fedorova E."/>
            <person name="Kohlen W."/>
            <person name="Bisseling T."/>
            <person name="Smit S."/>
            <person name="Geurts R."/>
        </authorList>
    </citation>
    <scope>NUCLEOTIDE SEQUENCE [LARGE SCALE GENOMIC DNA]</scope>
    <source>
        <strain evidence="2">cv. RG33-2</strain>
    </source>
</reference>
<dbReference type="Proteomes" id="UP000237000">
    <property type="component" value="Unassembled WGS sequence"/>
</dbReference>
<protein>
    <submittedName>
        <fullName evidence="1">Uncharacterized protein</fullName>
    </submittedName>
</protein>